<feature type="transmembrane region" description="Helical" evidence="3">
    <location>
        <begin position="32"/>
        <end position="52"/>
    </location>
</feature>
<comment type="subcellular location">
    <subcellularLocation>
        <location evidence="1">Endomembrane system</location>
        <topology evidence="1">Multi-pass membrane protein</topology>
    </subcellularLocation>
</comment>
<protein>
    <recommendedName>
        <fullName evidence="4">Mechanosensitive ion channel protein Msy1/2-like transmembrane domain-containing protein</fullName>
    </recommendedName>
</protein>
<evidence type="ECO:0000259" key="4">
    <source>
        <dbReference type="Pfam" id="PF25886"/>
    </source>
</evidence>
<dbReference type="PANTHER" id="PTHR31618:SF20">
    <property type="entry name" value="MECHANOSENSITIVE ION CHANNEL PROTEIN 10"/>
    <property type="match status" value="1"/>
</dbReference>
<feature type="transmembrane region" description="Helical" evidence="3">
    <location>
        <begin position="72"/>
        <end position="94"/>
    </location>
</feature>
<dbReference type="GO" id="GO:0050982">
    <property type="term" value="P:detection of mechanical stimulus"/>
    <property type="evidence" value="ECO:0007669"/>
    <property type="project" value="TreeGrafter"/>
</dbReference>
<dbReference type="GO" id="GO:0006820">
    <property type="term" value="P:monoatomic anion transport"/>
    <property type="evidence" value="ECO:0007669"/>
    <property type="project" value="TreeGrafter"/>
</dbReference>
<dbReference type="GO" id="GO:0008381">
    <property type="term" value="F:mechanosensitive monoatomic ion channel activity"/>
    <property type="evidence" value="ECO:0007669"/>
    <property type="project" value="TreeGrafter"/>
</dbReference>
<keyword evidence="3" id="KW-0812">Transmembrane</keyword>
<dbReference type="InterPro" id="IPR058650">
    <property type="entry name" value="Msy1/2-like"/>
</dbReference>
<dbReference type="InterPro" id="IPR016688">
    <property type="entry name" value="MscS-like_plants/fungi"/>
</dbReference>
<evidence type="ECO:0000256" key="2">
    <source>
        <dbReference type="ARBA" id="ARBA00008017"/>
    </source>
</evidence>
<sequence>MALPREPEEDYDEEEIYKKVESKKGRSAKLRVHLLIEWVAALGIFGCFIASLTVKELRKIAMWDLQFWKWCLLLNVIFCGMLVTNWLLHIVVFLNRRNFMQRMKYLPFVHRLQRSLQVFIWLCLVLLPWASLFICGVEQTKASKRILDIVTWMLISALVASFLWLLKTLSLEILEFKFQVTLFDRIQESLFNELHDNLHDILKYPQVPSPLTPLFLPCTAKNPKAKAKARNGNPVQRAALLCNDREQR</sequence>
<keyword evidence="3" id="KW-1133">Transmembrane helix</keyword>
<keyword evidence="3" id="KW-0472">Membrane</keyword>
<dbReference type="AlphaFoldDB" id="A0A2P2MV80"/>
<comment type="similarity">
    <text evidence="2">Belongs to the MscS (TC 1.A.23) family.</text>
</comment>
<dbReference type="Pfam" id="PF25886">
    <property type="entry name" value="Msy1"/>
    <property type="match status" value="1"/>
</dbReference>
<organism evidence="5">
    <name type="scientific">Rhizophora mucronata</name>
    <name type="common">Asiatic mangrove</name>
    <dbReference type="NCBI Taxonomy" id="61149"/>
    <lineage>
        <taxon>Eukaryota</taxon>
        <taxon>Viridiplantae</taxon>
        <taxon>Streptophyta</taxon>
        <taxon>Embryophyta</taxon>
        <taxon>Tracheophyta</taxon>
        <taxon>Spermatophyta</taxon>
        <taxon>Magnoliopsida</taxon>
        <taxon>eudicotyledons</taxon>
        <taxon>Gunneridae</taxon>
        <taxon>Pentapetalae</taxon>
        <taxon>rosids</taxon>
        <taxon>fabids</taxon>
        <taxon>Malpighiales</taxon>
        <taxon>Rhizophoraceae</taxon>
        <taxon>Rhizophora</taxon>
    </lineage>
</organism>
<dbReference type="PANTHER" id="PTHR31618">
    <property type="entry name" value="MECHANOSENSITIVE ION CHANNEL PROTEIN 5"/>
    <property type="match status" value="1"/>
</dbReference>
<proteinExistence type="inferred from homology"/>
<evidence type="ECO:0000256" key="3">
    <source>
        <dbReference type="SAM" id="Phobius"/>
    </source>
</evidence>
<reference evidence="5" key="1">
    <citation type="submission" date="2018-02" db="EMBL/GenBank/DDBJ databases">
        <title>Rhizophora mucronata_Transcriptome.</title>
        <authorList>
            <person name="Meera S.P."/>
            <person name="Sreeshan A."/>
            <person name="Augustine A."/>
        </authorList>
    </citation>
    <scope>NUCLEOTIDE SEQUENCE</scope>
    <source>
        <tissue evidence="5">Leaf</tissue>
    </source>
</reference>
<dbReference type="EMBL" id="GGEC01053645">
    <property type="protein sequence ID" value="MBX34129.1"/>
    <property type="molecule type" value="Transcribed_RNA"/>
</dbReference>
<accession>A0A2P2MV80</accession>
<feature type="transmembrane region" description="Helical" evidence="3">
    <location>
        <begin position="146"/>
        <end position="166"/>
    </location>
</feature>
<dbReference type="GO" id="GO:0005886">
    <property type="term" value="C:plasma membrane"/>
    <property type="evidence" value="ECO:0007669"/>
    <property type="project" value="TreeGrafter"/>
</dbReference>
<feature type="domain" description="Mechanosensitive ion channel protein Msy1/2-like transmembrane" evidence="4">
    <location>
        <begin position="30"/>
        <end position="178"/>
    </location>
</feature>
<feature type="transmembrane region" description="Helical" evidence="3">
    <location>
        <begin position="115"/>
        <end position="134"/>
    </location>
</feature>
<evidence type="ECO:0000256" key="1">
    <source>
        <dbReference type="ARBA" id="ARBA00004127"/>
    </source>
</evidence>
<evidence type="ECO:0000313" key="5">
    <source>
        <dbReference type="EMBL" id="MBX34129.1"/>
    </source>
</evidence>
<name>A0A2P2MV80_RHIMU</name>